<dbReference type="PRINTS" id="PR00765">
    <property type="entry name" value="CRBOXYPTASEA"/>
</dbReference>
<keyword evidence="5" id="KW-0812">Transmembrane</keyword>
<dbReference type="GO" id="GO:0006518">
    <property type="term" value="P:peptide metabolic process"/>
    <property type="evidence" value="ECO:0007669"/>
    <property type="project" value="TreeGrafter"/>
</dbReference>
<reference evidence="7 8" key="1">
    <citation type="journal article" date="2024" name="Nat. Commun.">
        <title>Phylogenomics reveals the evolutionary origins of lichenization in chlorophyte algae.</title>
        <authorList>
            <person name="Puginier C."/>
            <person name="Libourel C."/>
            <person name="Otte J."/>
            <person name="Skaloud P."/>
            <person name="Haon M."/>
            <person name="Grisel S."/>
            <person name="Petersen M."/>
            <person name="Berrin J.G."/>
            <person name="Delaux P.M."/>
            <person name="Dal Grande F."/>
            <person name="Keller J."/>
        </authorList>
    </citation>
    <scope>NUCLEOTIDE SEQUENCE [LARGE SCALE GENOMIC DNA]</scope>
    <source>
        <strain evidence="7 8">SAG 2043</strain>
    </source>
</reference>
<evidence type="ECO:0000256" key="2">
    <source>
        <dbReference type="ARBA" id="ARBA00023180"/>
    </source>
</evidence>
<dbReference type="AlphaFoldDB" id="A0AAW1Q2Y9"/>
<comment type="caution">
    <text evidence="7">The sequence shown here is derived from an EMBL/GenBank/DDBJ whole genome shotgun (WGS) entry which is preliminary data.</text>
</comment>
<sequence>MVSWTAFIWVDQPSASAADSTAQLFGEPGALAQRALLEHASEAVLKDVTSRYYDNKQLAEHMHSFAKRCSTIARTFSLGKSVEGQDMWVLEISDHPGEVEAKPNVKYVANMHGDEPSGRQLLLGLAEWLCIHHATDERAKRIVTEMHLYLLPTINPDGFTHKRRENSGKRDLNRDYPDPIHPPETGLAVSGAEQPETQAVMKWTLGTHFVAGASMHEGAIVANYPWDGSTDQATQYSKSPDDATFKHLASVYADAHRSMHASKQFAGGITNGAAWYPVFGGMQDWNYLAGGCLELTLELSEDKWPAEERLPQLWQDNLPALLAFPIAAALGGLRGFVHEAPPGTEAGRKLLKAAPQGKPLPATISVQGIDFNVSASATFGDYYRPLAPGQYTVTASMDGYAPATQVVTVPADNIGKAVKHADDLLPAPRLREPAAPSSPVDTTWADLMQRAMLLVIGIPLMGLGVLQLVRLVRYVGHRGNTARRVPAR</sequence>
<keyword evidence="8" id="KW-1185">Reference proteome</keyword>
<evidence type="ECO:0000256" key="4">
    <source>
        <dbReference type="SAM" id="MobiDB-lite"/>
    </source>
</evidence>
<feature type="active site" description="Proton donor/acceptor" evidence="3">
    <location>
        <position position="298"/>
    </location>
</feature>
<evidence type="ECO:0000256" key="5">
    <source>
        <dbReference type="SAM" id="Phobius"/>
    </source>
</evidence>
<gene>
    <name evidence="7" type="ORF">WJX72_010093</name>
</gene>
<feature type="domain" description="Peptidase M14" evidence="6">
    <location>
        <begin position="51"/>
        <end position="328"/>
    </location>
</feature>
<dbReference type="InterPro" id="IPR050753">
    <property type="entry name" value="Peptidase_M14_domain"/>
</dbReference>
<dbReference type="InterPro" id="IPR000834">
    <property type="entry name" value="Peptidase_M14"/>
</dbReference>
<dbReference type="EMBL" id="JALJOR010000007">
    <property type="protein sequence ID" value="KAK9814699.1"/>
    <property type="molecule type" value="Genomic_DNA"/>
</dbReference>
<evidence type="ECO:0000256" key="1">
    <source>
        <dbReference type="ARBA" id="ARBA00005988"/>
    </source>
</evidence>
<dbReference type="PANTHER" id="PTHR11532">
    <property type="entry name" value="PROTEASE M14 CARBOXYPEPTIDASE"/>
    <property type="match status" value="1"/>
</dbReference>
<dbReference type="GO" id="GO:0004181">
    <property type="term" value="F:metallocarboxypeptidase activity"/>
    <property type="evidence" value="ECO:0007669"/>
    <property type="project" value="InterPro"/>
</dbReference>
<dbReference type="Pfam" id="PF00246">
    <property type="entry name" value="Peptidase_M14"/>
    <property type="match status" value="1"/>
</dbReference>
<dbReference type="GO" id="GO:0005615">
    <property type="term" value="C:extracellular space"/>
    <property type="evidence" value="ECO:0007669"/>
    <property type="project" value="TreeGrafter"/>
</dbReference>
<dbReference type="PROSITE" id="PS52035">
    <property type="entry name" value="PEPTIDASE_M14"/>
    <property type="match status" value="1"/>
</dbReference>
<dbReference type="SUPFAM" id="SSF53187">
    <property type="entry name" value="Zn-dependent exopeptidases"/>
    <property type="match status" value="1"/>
</dbReference>
<dbReference type="Gene3D" id="2.60.40.1120">
    <property type="entry name" value="Carboxypeptidase-like, regulatory domain"/>
    <property type="match status" value="1"/>
</dbReference>
<feature type="transmembrane region" description="Helical" evidence="5">
    <location>
        <begin position="451"/>
        <end position="469"/>
    </location>
</feature>
<feature type="compositionally biased region" description="Basic and acidic residues" evidence="4">
    <location>
        <begin position="165"/>
        <end position="178"/>
    </location>
</feature>
<dbReference type="GO" id="GO:0008270">
    <property type="term" value="F:zinc ion binding"/>
    <property type="evidence" value="ECO:0007669"/>
    <property type="project" value="InterPro"/>
</dbReference>
<organism evidence="7 8">
    <name type="scientific">[Myrmecia] bisecta</name>
    <dbReference type="NCBI Taxonomy" id="41462"/>
    <lineage>
        <taxon>Eukaryota</taxon>
        <taxon>Viridiplantae</taxon>
        <taxon>Chlorophyta</taxon>
        <taxon>core chlorophytes</taxon>
        <taxon>Trebouxiophyceae</taxon>
        <taxon>Trebouxiales</taxon>
        <taxon>Trebouxiaceae</taxon>
        <taxon>Myrmecia</taxon>
    </lineage>
</organism>
<proteinExistence type="inferred from homology"/>
<evidence type="ECO:0000256" key="3">
    <source>
        <dbReference type="PROSITE-ProRule" id="PRU01379"/>
    </source>
</evidence>
<dbReference type="SMART" id="SM00631">
    <property type="entry name" value="Zn_pept"/>
    <property type="match status" value="1"/>
</dbReference>
<feature type="region of interest" description="Disordered" evidence="4">
    <location>
        <begin position="160"/>
        <end position="191"/>
    </location>
</feature>
<comment type="similarity">
    <text evidence="1 3">Belongs to the peptidase M14 family.</text>
</comment>
<protein>
    <recommendedName>
        <fullName evidence="6">Peptidase M14 domain-containing protein</fullName>
    </recommendedName>
</protein>
<evidence type="ECO:0000313" key="7">
    <source>
        <dbReference type="EMBL" id="KAK9814699.1"/>
    </source>
</evidence>
<evidence type="ECO:0000313" key="8">
    <source>
        <dbReference type="Proteomes" id="UP001489004"/>
    </source>
</evidence>
<dbReference type="PANTHER" id="PTHR11532:SF57">
    <property type="entry name" value="CARBOXYPEPTIDASE D, B"/>
    <property type="match status" value="1"/>
</dbReference>
<dbReference type="GO" id="GO:0016485">
    <property type="term" value="P:protein processing"/>
    <property type="evidence" value="ECO:0007669"/>
    <property type="project" value="TreeGrafter"/>
</dbReference>
<keyword evidence="2" id="KW-0325">Glycoprotein</keyword>
<keyword evidence="5" id="KW-0472">Membrane</keyword>
<dbReference type="InterPro" id="IPR008969">
    <property type="entry name" value="CarboxyPept-like_regulatory"/>
</dbReference>
<evidence type="ECO:0000259" key="6">
    <source>
        <dbReference type="PROSITE" id="PS52035"/>
    </source>
</evidence>
<dbReference type="CDD" id="cd11308">
    <property type="entry name" value="Peptidase_M14NE-CP-C_like"/>
    <property type="match status" value="1"/>
</dbReference>
<name>A0AAW1Q2Y9_9CHLO</name>
<dbReference type="SUPFAM" id="SSF49464">
    <property type="entry name" value="Carboxypeptidase regulatory domain-like"/>
    <property type="match status" value="1"/>
</dbReference>
<accession>A0AAW1Q2Y9</accession>
<dbReference type="Proteomes" id="UP001489004">
    <property type="component" value="Unassembled WGS sequence"/>
</dbReference>
<keyword evidence="5" id="KW-1133">Transmembrane helix</keyword>
<dbReference type="Gene3D" id="3.40.630.10">
    <property type="entry name" value="Zn peptidases"/>
    <property type="match status" value="1"/>
</dbReference>